<keyword evidence="2" id="KW-1185">Reference proteome</keyword>
<proteinExistence type="predicted"/>
<name>A0A256G8N7_9HYPH</name>
<dbReference type="RefSeq" id="WP_094504885.1">
    <property type="nucleotide sequence ID" value="NZ_JBHEEK010000028.1"/>
</dbReference>
<organism evidence="1 2">
    <name type="scientific">Brucella thiophenivorans</name>
    <dbReference type="NCBI Taxonomy" id="571255"/>
    <lineage>
        <taxon>Bacteria</taxon>
        <taxon>Pseudomonadati</taxon>
        <taxon>Pseudomonadota</taxon>
        <taxon>Alphaproteobacteria</taxon>
        <taxon>Hyphomicrobiales</taxon>
        <taxon>Brucellaceae</taxon>
        <taxon>Brucella/Ochrobactrum group</taxon>
        <taxon>Brucella</taxon>
    </lineage>
</organism>
<protein>
    <submittedName>
        <fullName evidence="1">Uncharacterized protein</fullName>
    </submittedName>
</protein>
<evidence type="ECO:0000313" key="1">
    <source>
        <dbReference type="EMBL" id="OYR23306.1"/>
    </source>
</evidence>
<dbReference type="Proteomes" id="UP000215590">
    <property type="component" value="Unassembled WGS sequence"/>
</dbReference>
<dbReference type="AlphaFoldDB" id="A0A256G8N7"/>
<comment type="caution">
    <text evidence="1">The sequence shown here is derived from an EMBL/GenBank/DDBJ whole genome shotgun (WGS) entry which is preliminary data.</text>
</comment>
<dbReference type="OrthoDB" id="7823211at2"/>
<evidence type="ECO:0000313" key="2">
    <source>
        <dbReference type="Proteomes" id="UP000215590"/>
    </source>
</evidence>
<gene>
    <name evidence="1" type="ORF">CEV31_0015</name>
</gene>
<accession>A0A256G8N7</accession>
<reference evidence="1 2" key="1">
    <citation type="submission" date="2017-07" db="EMBL/GenBank/DDBJ databases">
        <title>Phylogenetic study on the rhizospheric bacterium Ochrobactrum sp. A44.</title>
        <authorList>
            <person name="Krzyzanowska D.M."/>
            <person name="Ossowicki A."/>
            <person name="Rajewska M."/>
            <person name="Maciag T."/>
            <person name="Kaczynski Z."/>
            <person name="Czerwicka M."/>
            <person name="Jafra S."/>
        </authorList>
    </citation>
    <scope>NUCLEOTIDE SEQUENCE [LARGE SCALE GENOMIC DNA]</scope>
    <source>
        <strain evidence="1 2">DSM 7216</strain>
    </source>
</reference>
<sequence length="241" mass="27505">MRHQRVGEIGCYLKLSLLRALSDGYRLGIAWYLVPDSGRPSAGLQTGYLDLPDRWRQLDPEVFDALHSLVRSGRRSVPALQRSRVINAIHSSRPLEYERVHWTQRVSYRRAWFEGVLADLRDCNLIFADPEMGLIENGKPMRADHALRITLEESKALAKGRTAIIYHPNSMRAGGHDEEVQHWLDQFGPNAFAIRANAYSARTFFIINPTPAIKRRAMRFCARWQDLSVNLQGAPPFLLTA</sequence>
<dbReference type="EMBL" id="NNRJ01000001">
    <property type="protein sequence ID" value="OYR23306.1"/>
    <property type="molecule type" value="Genomic_DNA"/>
</dbReference>